<feature type="chain" id="PRO_5019279272" evidence="1">
    <location>
        <begin position="30"/>
        <end position="49"/>
    </location>
</feature>
<organism evidence="2 3">
    <name type="scientific">Aegilops tauschii subsp. strangulata</name>
    <name type="common">Goatgrass</name>
    <dbReference type="NCBI Taxonomy" id="200361"/>
    <lineage>
        <taxon>Eukaryota</taxon>
        <taxon>Viridiplantae</taxon>
        <taxon>Streptophyta</taxon>
        <taxon>Embryophyta</taxon>
        <taxon>Tracheophyta</taxon>
        <taxon>Spermatophyta</taxon>
        <taxon>Magnoliopsida</taxon>
        <taxon>Liliopsida</taxon>
        <taxon>Poales</taxon>
        <taxon>Poaceae</taxon>
        <taxon>BOP clade</taxon>
        <taxon>Pooideae</taxon>
        <taxon>Triticodae</taxon>
        <taxon>Triticeae</taxon>
        <taxon>Triticinae</taxon>
        <taxon>Aegilops</taxon>
    </lineage>
</organism>
<evidence type="ECO:0000256" key="1">
    <source>
        <dbReference type="SAM" id="SignalP"/>
    </source>
</evidence>
<name>A0A453G678_AEGTS</name>
<reference evidence="2" key="3">
    <citation type="journal article" date="2017" name="Nature">
        <title>Genome sequence of the progenitor of the wheat D genome Aegilops tauschii.</title>
        <authorList>
            <person name="Luo M.C."/>
            <person name="Gu Y.Q."/>
            <person name="Puiu D."/>
            <person name="Wang H."/>
            <person name="Twardziok S.O."/>
            <person name="Deal K.R."/>
            <person name="Huo N."/>
            <person name="Zhu T."/>
            <person name="Wang L."/>
            <person name="Wang Y."/>
            <person name="McGuire P.E."/>
            <person name="Liu S."/>
            <person name="Long H."/>
            <person name="Ramasamy R.K."/>
            <person name="Rodriguez J.C."/>
            <person name="Van S.L."/>
            <person name="Yuan L."/>
            <person name="Wang Z."/>
            <person name="Xia Z."/>
            <person name="Xiao L."/>
            <person name="Anderson O.D."/>
            <person name="Ouyang S."/>
            <person name="Liang Y."/>
            <person name="Zimin A.V."/>
            <person name="Pertea G."/>
            <person name="Qi P."/>
            <person name="Bennetzen J.L."/>
            <person name="Dai X."/>
            <person name="Dawson M.W."/>
            <person name="Muller H.G."/>
            <person name="Kugler K."/>
            <person name="Rivarola-Duarte L."/>
            <person name="Spannagl M."/>
            <person name="Mayer K.F.X."/>
            <person name="Lu F.H."/>
            <person name="Bevan M.W."/>
            <person name="Leroy P."/>
            <person name="Li P."/>
            <person name="You F.M."/>
            <person name="Sun Q."/>
            <person name="Liu Z."/>
            <person name="Lyons E."/>
            <person name="Wicker T."/>
            <person name="Salzberg S.L."/>
            <person name="Devos K.M."/>
            <person name="Dvorak J."/>
        </authorList>
    </citation>
    <scope>NUCLEOTIDE SEQUENCE [LARGE SCALE GENOMIC DNA]</scope>
    <source>
        <strain evidence="2">cv. AL8/78</strain>
    </source>
</reference>
<reference evidence="2" key="4">
    <citation type="submission" date="2019-03" db="UniProtKB">
        <authorList>
            <consortium name="EnsemblPlants"/>
        </authorList>
    </citation>
    <scope>IDENTIFICATION</scope>
</reference>
<dbReference type="AlphaFoldDB" id="A0A453G678"/>
<feature type="signal peptide" evidence="1">
    <location>
        <begin position="1"/>
        <end position="29"/>
    </location>
</feature>
<dbReference type="Proteomes" id="UP000015105">
    <property type="component" value="Chromosome 3D"/>
</dbReference>
<reference evidence="3" key="2">
    <citation type="journal article" date="2017" name="Nat. Plants">
        <title>The Aegilops tauschii genome reveals multiple impacts of transposons.</title>
        <authorList>
            <person name="Zhao G."/>
            <person name="Zou C."/>
            <person name="Li K."/>
            <person name="Wang K."/>
            <person name="Li T."/>
            <person name="Gao L."/>
            <person name="Zhang X."/>
            <person name="Wang H."/>
            <person name="Yang Z."/>
            <person name="Liu X."/>
            <person name="Jiang W."/>
            <person name="Mao L."/>
            <person name="Kong X."/>
            <person name="Jiao Y."/>
            <person name="Jia J."/>
        </authorList>
    </citation>
    <scope>NUCLEOTIDE SEQUENCE [LARGE SCALE GENOMIC DNA]</scope>
    <source>
        <strain evidence="3">cv. AL8/78</strain>
    </source>
</reference>
<proteinExistence type="predicted"/>
<protein>
    <submittedName>
        <fullName evidence="2">Uncharacterized protein</fullName>
    </submittedName>
</protein>
<keyword evidence="1" id="KW-0732">Signal</keyword>
<reference evidence="3" key="1">
    <citation type="journal article" date="2014" name="Science">
        <title>Ancient hybridizations among the ancestral genomes of bread wheat.</title>
        <authorList>
            <consortium name="International Wheat Genome Sequencing Consortium,"/>
            <person name="Marcussen T."/>
            <person name="Sandve S.R."/>
            <person name="Heier L."/>
            <person name="Spannagl M."/>
            <person name="Pfeifer M."/>
            <person name="Jakobsen K.S."/>
            <person name="Wulff B.B."/>
            <person name="Steuernagel B."/>
            <person name="Mayer K.F."/>
            <person name="Olsen O.A."/>
        </authorList>
    </citation>
    <scope>NUCLEOTIDE SEQUENCE [LARGE SCALE GENOMIC DNA]</scope>
    <source>
        <strain evidence="3">cv. AL8/78</strain>
    </source>
</reference>
<sequence length="49" mass="5229">ARSIPSPFRPLFTVSICCLIAGHCLPCRALGGCSNGDALLRRRASFAPR</sequence>
<evidence type="ECO:0000313" key="3">
    <source>
        <dbReference type="Proteomes" id="UP000015105"/>
    </source>
</evidence>
<keyword evidence="3" id="KW-1185">Reference proteome</keyword>
<reference evidence="2" key="5">
    <citation type="journal article" date="2021" name="G3 (Bethesda)">
        <title>Aegilops tauschii genome assembly Aet v5.0 features greater sequence contiguity and improved annotation.</title>
        <authorList>
            <person name="Wang L."/>
            <person name="Zhu T."/>
            <person name="Rodriguez J.C."/>
            <person name="Deal K.R."/>
            <person name="Dubcovsky J."/>
            <person name="McGuire P.E."/>
            <person name="Lux T."/>
            <person name="Spannagl M."/>
            <person name="Mayer K.F.X."/>
            <person name="Baldrich P."/>
            <person name="Meyers B.C."/>
            <person name="Huo N."/>
            <person name="Gu Y.Q."/>
            <person name="Zhou H."/>
            <person name="Devos K.M."/>
            <person name="Bennetzen J.L."/>
            <person name="Unver T."/>
            <person name="Budak H."/>
            <person name="Gulick P.J."/>
            <person name="Galiba G."/>
            <person name="Kalapos B."/>
            <person name="Nelson D.R."/>
            <person name="Li P."/>
            <person name="You F.M."/>
            <person name="Luo M.C."/>
            <person name="Dvorak J."/>
        </authorList>
    </citation>
    <scope>NUCLEOTIDE SEQUENCE [LARGE SCALE GENOMIC DNA]</scope>
    <source>
        <strain evidence="2">cv. AL8/78</strain>
    </source>
</reference>
<dbReference type="EnsemblPlants" id="AET3Gv20896500.1">
    <property type="protein sequence ID" value="AET3Gv20896500.1"/>
    <property type="gene ID" value="AET3Gv20896500"/>
</dbReference>
<dbReference type="Gramene" id="AET3Gv20896500.1">
    <property type="protein sequence ID" value="AET3Gv20896500.1"/>
    <property type="gene ID" value="AET3Gv20896500"/>
</dbReference>
<accession>A0A453G678</accession>
<evidence type="ECO:0000313" key="2">
    <source>
        <dbReference type="EnsemblPlants" id="AET3Gv20896500.1"/>
    </source>
</evidence>